<dbReference type="EMBL" id="GBRH01256540">
    <property type="protein sequence ID" value="JAD41355.1"/>
    <property type="molecule type" value="Transcribed_RNA"/>
</dbReference>
<sequence>MGSDYFLHPVWMLVLGC</sequence>
<organism evidence="1">
    <name type="scientific">Arundo donax</name>
    <name type="common">Giant reed</name>
    <name type="synonym">Donax arundinaceus</name>
    <dbReference type="NCBI Taxonomy" id="35708"/>
    <lineage>
        <taxon>Eukaryota</taxon>
        <taxon>Viridiplantae</taxon>
        <taxon>Streptophyta</taxon>
        <taxon>Embryophyta</taxon>
        <taxon>Tracheophyta</taxon>
        <taxon>Spermatophyta</taxon>
        <taxon>Magnoliopsida</taxon>
        <taxon>Liliopsida</taxon>
        <taxon>Poales</taxon>
        <taxon>Poaceae</taxon>
        <taxon>PACMAD clade</taxon>
        <taxon>Arundinoideae</taxon>
        <taxon>Arundineae</taxon>
        <taxon>Arundo</taxon>
    </lineage>
</organism>
<dbReference type="AlphaFoldDB" id="A0A0A8ZX66"/>
<reference evidence="1" key="2">
    <citation type="journal article" date="2015" name="Data Brief">
        <title>Shoot transcriptome of the giant reed, Arundo donax.</title>
        <authorList>
            <person name="Barrero R.A."/>
            <person name="Guerrero F.D."/>
            <person name="Moolhuijzen P."/>
            <person name="Goolsby J.A."/>
            <person name="Tidwell J."/>
            <person name="Bellgard S.E."/>
            <person name="Bellgard M.I."/>
        </authorList>
    </citation>
    <scope>NUCLEOTIDE SEQUENCE</scope>
    <source>
        <tissue evidence="1">Shoot tissue taken approximately 20 cm above the soil surface</tissue>
    </source>
</reference>
<proteinExistence type="predicted"/>
<name>A0A0A8ZX66_ARUDO</name>
<protein>
    <submittedName>
        <fullName evidence="1">Uncharacterized protein</fullName>
    </submittedName>
</protein>
<reference evidence="1" key="1">
    <citation type="submission" date="2014-09" db="EMBL/GenBank/DDBJ databases">
        <authorList>
            <person name="Magalhaes I.L.F."/>
            <person name="Oliveira U."/>
            <person name="Santos F.R."/>
            <person name="Vidigal T.H.D.A."/>
            <person name="Brescovit A.D."/>
            <person name="Santos A.J."/>
        </authorList>
    </citation>
    <scope>NUCLEOTIDE SEQUENCE</scope>
    <source>
        <tissue evidence="1">Shoot tissue taken approximately 20 cm above the soil surface</tissue>
    </source>
</reference>
<accession>A0A0A8ZX66</accession>
<evidence type="ECO:0000313" key="1">
    <source>
        <dbReference type="EMBL" id="JAD41355.1"/>
    </source>
</evidence>